<proteinExistence type="predicted"/>
<gene>
    <name evidence="1" type="ORF">J2W48_001836</name>
</gene>
<organism evidence="1 2">
    <name type="scientific">Flavobacterium piscis</name>
    <dbReference type="NCBI Taxonomy" id="1114874"/>
    <lineage>
        <taxon>Bacteria</taxon>
        <taxon>Pseudomonadati</taxon>
        <taxon>Bacteroidota</taxon>
        <taxon>Flavobacteriia</taxon>
        <taxon>Flavobacteriales</taxon>
        <taxon>Flavobacteriaceae</taxon>
        <taxon>Flavobacterium</taxon>
    </lineage>
</organism>
<keyword evidence="2" id="KW-1185">Reference proteome</keyword>
<accession>A0ABU1Y6P3</accession>
<sequence>MKRELQKHLVELQNHTKRNFKRWFKTYSGLRGVHVGKKTVKGKLTPSYSFVFHVDTKSKAIKKEIPKQLYIVRDGIRIYVPTDVVEAGGLELQGVKVGDTAQNNTSGLAGTISLYFENTRGVFLGSNMHVLAPQLLAHRQILYDVRREPQNDQKIIIYDSIIESTAKLFIAKFNGIDFGFARVSNPLLIEKTIKQFGPVTGYISLNSSNSHSFKMSFQGITSGLRQCKVLNFDAVKDTQFKNIFLTNLIRLNRCTELGDSGAPLFDSQGRIAGAMVGFDKDSSYALHIDDIIQFFQSSKL</sequence>
<reference evidence="1 2" key="1">
    <citation type="submission" date="2023-07" db="EMBL/GenBank/DDBJ databases">
        <title>Sorghum-associated microbial communities from plants grown in Nebraska, USA.</title>
        <authorList>
            <person name="Schachtman D."/>
        </authorList>
    </citation>
    <scope>NUCLEOTIDE SEQUENCE [LARGE SCALE GENOMIC DNA]</scope>
    <source>
        <strain evidence="1 2">4129</strain>
    </source>
</reference>
<dbReference type="InterPro" id="IPR043504">
    <property type="entry name" value="Peptidase_S1_PA_chymotrypsin"/>
</dbReference>
<evidence type="ECO:0000313" key="1">
    <source>
        <dbReference type="EMBL" id="MDR7209897.1"/>
    </source>
</evidence>
<comment type="caution">
    <text evidence="1">The sequence shown here is derived from an EMBL/GenBank/DDBJ whole genome shotgun (WGS) entry which is preliminary data.</text>
</comment>
<dbReference type="EMBL" id="JAVDWQ010000005">
    <property type="protein sequence ID" value="MDR7209897.1"/>
    <property type="molecule type" value="Genomic_DNA"/>
</dbReference>
<dbReference type="Gene3D" id="2.40.10.10">
    <property type="entry name" value="Trypsin-like serine proteases"/>
    <property type="match status" value="2"/>
</dbReference>
<dbReference type="RefSeq" id="WP_310280470.1">
    <property type="nucleotide sequence ID" value="NZ_JAVDWQ010000005.1"/>
</dbReference>
<protein>
    <recommendedName>
        <fullName evidence="3">Serine protease</fullName>
    </recommendedName>
</protein>
<evidence type="ECO:0000313" key="2">
    <source>
        <dbReference type="Proteomes" id="UP001269081"/>
    </source>
</evidence>
<evidence type="ECO:0008006" key="3">
    <source>
        <dbReference type="Google" id="ProtNLM"/>
    </source>
</evidence>
<dbReference type="Proteomes" id="UP001269081">
    <property type="component" value="Unassembled WGS sequence"/>
</dbReference>
<dbReference type="InterPro" id="IPR009003">
    <property type="entry name" value="Peptidase_S1_PA"/>
</dbReference>
<dbReference type="SUPFAM" id="SSF50494">
    <property type="entry name" value="Trypsin-like serine proteases"/>
    <property type="match status" value="1"/>
</dbReference>
<name>A0ABU1Y6P3_9FLAO</name>